<protein>
    <submittedName>
        <fullName evidence="1">Uncharacterized protein</fullName>
    </submittedName>
</protein>
<accession>A0A6L3N306</accession>
<dbReference type="EMBL" id="VZOK01000004">
    <property type="protein sequence ID" value="KAB0640666.1"/>
    <property type="molecule type" value="Genomic_DNA"/>
</dbReference>
<dbReference type="AlphaFoldDB" id="A0A6L3N306"/>
<proteinExistence type="predicted"/>
<comment type="caution">
    <text evidence="1">The sequence shown here is derived from an EMBL/GenBank/DDBJ whole genome shotgun (WGS) entry which is preliminary data.</text>
</comment>
<name>A0A6L3N306_9BURK</name>
<dbReference type="RefSeq" id="WP_150998408.1">
    <property type="nucleotide sequence ID" value="NZ_CABVPM010000001.1"/>
</dbReference>
<gene>
    <name evidence="1" type="ORF">F7R25_03995</name>
</gene>
<dbReference type="Proteomes" id="UP000473470">
    <property type="component" value="Unassembled WGS sequence"/>
</dbReference>
<reference evidence="1 2" key="1">
    <citation type="submission" date="2019-09" db="EMBL/GenBank/DDBJ databases">
        <title>Draft genome sequences of 48 bacterial type strains from the CCUG.</title>
        <authorList>
            <person name="Tunovic T."/>
            <person name="Pineiro-Iglesias B."/>
            <person name="Unosson C."/>
            <person name="Inganas E."/>
            <person name="Ohlen M."/>
            <person name="Cardew S."/>
            <person name="Jensie-Markopoulos S."/>
            <person name="Salva-Serra F."/>
            <person name="Jaen-Luchoro D."/>
            <person name="Karlsson R."/>
            <person name="Svensson-Stadler L."/>
            <person name="Chun J."/>
            <person name="Moore E."/>
        </authorList>
    </citation>
    <scope>NUCLEOTIDE SEQUENCE [LARGE SCALE GENOMIC DNA]</scope>
    <source>
        <strain evidence="1 2">CCUG 65686</strain>
    </source>
</reference>
<evidence type="ECO:0000313" key="2">
    <source>
        <dbReference type="Proteomes" id="UP000473470"/>
    </source>
</evidence>
<organism evidence="1 2">
    <name type="scientific">Burkholderia stagnalis</name>
    <dbReference type="NCBI Taxonomy" id="1503054"/>
    <lineage>
        <taxon>Bacteria</taxon>
        <taxon>Pseudomonadati</taxon>
        <taxon>Pseudomonadota</taxon>
        <taxon>Betaproteobacteria</taxon>
        <taxon>Burkholderiales</taxon>
        <taxon>Burkholderiaceae</taxon>
        <taxon>Burkholderia</taxon>
        <taxon>Burkholderia cepacia complex</taxon>
    </lineage>
</organism>
<evidence type="ECO:0000313" key="1">
    <source>
        <dbReference type="EMBL" id="KAB0640666.1"/>
    </source>
</evidence>
<sequence length="77" mass="8667">MKHELVIADKICHIGTTKESDMILVSGISDNFIKVTILVHASDNGDKQLYRNTGKVVLYGINQITRLVIEEDIEIQQ</sequence>